<evidence type="ECO:0000313" key="1">
    <source>
        <dbReference type="EMBL" id="PAV30344.1"/>
    </source>
</evidence>
<name>A0A2A2IGH3_9BACI</name>
<proteinExistence type="predicted"/>
<dbReference type="RefSeq" id="WP_095654946.1">
    <property type="nucleotide sequence ID" value="NZ_NPOA01000004.1"/>
</dbReference>
<comment type="caution">
    <text evidence="1">The sequence shown here is derived from an EMBL/GenBank/DDBJ whole genome shotgun (WGS) entry which is preliminary data.</text>
</comment>
<keyword evidence="2" id="KW-1185">Reference proteome</keyword>
<protein>
    <submittedName>
        <fullName evidence="1">Uncharacterized protein</fullName>
    </submittedName>
</protein>
<reference evidence="1 2" key="1">
    <citation type="submission" date="2017-08" db="EMBL/GenBank/DDBJ databases">
        <title>Virgibacillus indicus sp. nov. and Virgibacillus profoundi sp. nov, two moderately halophilic bacteria isolated from marine sediment by using the Microfluidic Streak Plate.</title>
        <authorList>
            <person name="Xu B."/>
            <person name="Hu B."/>
            <person name="Wang J."/>
            <person name="Zhu Y."/>
            <person name="Huang L."/>
            <person name="Du W."/>
            <person name="Huang Y."/>
        </authorList>
    </citation>
    <scope>NUCLEOTIDE SEQUENCE [LARGE SCALE GENOMIC DNA]</scope>
    <source>
        <strain evidence="1 2">IO3-P3-H5</strain>
    </source>
</reference>
<dbReference type="EMBL" id="NPOA01000004">
    <property type="protein sequence ID" value="PAV30344.1"/>
    <property type="molecule type" value="Genomic_DNA"/>
</dbReference>
<sequence>MSDHFNNNKKVLWLGVNGMEYISWENSDVIIEFDPYYYPMPSHVIQHSKKILTEDDMFDALSNGKWHVNTYEEVLHE</sequence>
<accession>A0A2A2IGH3</accession>
<gene>
    <name evidence="1" type="ORF">CIL05_07690</name>
</gene>
<dbReference type="Proteomes" id="UP000218887">
    <property type="component" value="Unassembled WGS sequence"/>
</dbReference>
<dbReference type="OrthoDB" id="4818481at2"/>
<dbReference type="AlphaFoldDB" id="A0A2A2IGH3"/>
<organism evidence="1 2">
    <name type="scientific">Virgibacillus profundi</name>
    <dbReference type="NCBI Taxonomy" id="2024555"/>
    <lineage>
        <taxon>Bacteria</taxon>
        <taxon>Bacillati</taxon>
        <taxon>Bacillota</taxon>
        <taxon>Bacilli</taxon>
        <taxon>Bacillales</taxon>
        <taxon>Bacillaceae</taxon>
        <taxon>Virgibacillus</taxon>
    </lineage>
</organism>
<evidence type="ECO:0000313" key="2">
    <source>
        <dbReference type="Proteomes" id="UP000218887"/>
    </source>
</evidence>